<gene>
    <name evidence="2" type="ORF">L798_01258</name>
</gene>
<dbReference type="InParanoid" id="A0A067QJJ1"/>
<protein>
    <submittedName>
        <fullName evidence="2">Uncharacterized protein</fullName>
    </submittedName>
</protein>
<feature type="compositionally biased region" description="Basic residues" evidence="1">
    <location>
        <begin position="51"/>
        <end position="73"/>
    </location>
</feature>
<feature type="region of interest" description="Disordered" evidence="1">
    <location>
        <begin position="1"/>
        <end position="90"/>
    </location>
</feature>
<proteinExistence type="predicted"/>
<reference evidence="2 3" key="1">
    <citation type="journal article" date="2014" name="Nat. Commun.">
        <title>Molecular traces of alternative social organization in a termite genome.</title>
        <authorList>
            <person name="Terrapon N."/>
            <person name="Li C."/>
            <person name="Robertson H.M."/>
            <person name="Ji L."/>
            <person name="Meng X."/>
            <person name="Booth W."/>
            <person name="Chen Z."/>
            <person name="Childers C.P."/>
            <person name="Glastad K.M."/>
            <person name="Gokhale K."/>
            <person name="Gowin J."/>
            <person name="Gronenberg W."/>
            <person name="Hermansen R.A."/>
            <person name="Hu H."/>
            <person name="Hunt B.G."/>
            <person name="Huylmans A.K."/>
            <person name="Khalil S.M."/>
            <person name="Mitchell R.D."/>
            <person name="Munoz-Torres M.C."/>
            <person name="Mustard J.A."/>
            <person name="Pan H."/>
            <person name="Reese J.T."/>
            <person name="Scharf M.E."/>
            <person name="Sun F."/>
            <person name="Vogel H."/>
            <person name="Xiao J."/>
            <person name="Yang W."/>
            <person name="Yang Z."/>
            <person name="Yang Z."/>
            <person name="Zhou J."/>
            <person name="Zhu J."/>
            <person name="Brent C.S."/>
            <person name="Elsik C.G."/>
            <person name="Goodisman M.A."/>
            <person name="Liberles D.A."/>
            <person name="Roe R.M."/>
            <person name="Vargo E.L."/>
            <person name="Vilcinskas A."/>
            <person name="Wang J."/>
            <person name="Bornberg-Bauer E."/>
            <person name="Korb J."/>
            <person name="Zhang G."/>
            <person name="Liebig J."/>
        </authorList>
    </citation>
    <scope>NUCLEOTIDE SEQUENCE [LARGE SCALE GENOMIC DNA]</scope>
    <source>
        <tissue evidence="2">Whole organism</tissue>
    </source>
</reference>
<dbReference type="EMBL" id="KK853270">
    <property type="protein sequence ID" value="KDR09143.1"/>
    <property type="molecule type" value="Genomic_DNA"/>
</dbReference>
<evidence type="ECO:0000313" key="3">
    <source>
        <dbReference type="Proteomes" id="UP000027135"/>
    </source>
</evidence>
<keyword evidence="3" id="KW-1185">Reference proteome</keyword>
<evidence type="ECO:0000256" key="1">
    <source>
        <dbReference type="SAM" id="MobiDB-lite"/>
    </source>
</evidence>
<accession>A0A067QJJ1</accession>
<dbReference type="AlphaFoldDB" id="A0A067QJJ1"/>
<organism evidence="2 3">
    <name type="scientific">Zootermopsis nevadensis</name>
    <name type="common">Dampwood termite</name>
    <dbReference type="NCBI Taxonomy" id="136037"/>
    <lineage>
        <taxon>Eukaryota</taxon>
        <taxon>Metazoa</taxon>
        <taxon>Ecdysozoa</taxon>
        <taxon>Arthropoda</taxon>
        <taxon>Hexapoda</taxon>
        <taxon>Insecta</taxon>
        <taxon>Pterygota</taxon>
        <taxon>Neoptera</taxon>
        <taxon>Polyneoptera</taxon>
        <taxon>Dictyoptera</taxon>
        <taxon>Blattodea</taxon>
        <taxon>Blattoidea</taxon>
        <taxon>Termitoidae</taxon>
        <taxon>Termopsidae</taxon>
        <taxon>Zootermopsis</taxon>
    </lineage>
</organism>
<sequence length="132" mass="14338">MTDICAPIITMPTARHHPSPNNPAVPIKSAPRCVAPSPGVSKRASPSRAAGTRRLHPRPRSRRPHPRTTRRHNPRDCKPRPVNGQGLRRNTLHSFLAGRLSAVVAPRELVFSPDRGRGMSSLNAGVCEENGA</sequence>
<dbReference type="Proteomes" id="UP000027135">
    <property type="component" value="Unassembled WGS sequence"/>
</dbReference>
<feature type="region of interest" description="Disordered" evidence="1">
    <location>
        <begin position="112"/>
        <end position="132"/>
    </location>
</feature>
<evidence type="ECO:0000313" key="2">
    <source>
        <dbReference type="EMBL" id="KDR09143.1"/>
    </source>
</evidence>
<name>A0A067QJJ1_ZOONE</name>